<evidence type="ECO:0000256" key="2">
    <source>
        <dbReference type="ARBA" id="ARBA00022737"/>
    </source>
</evidence>
<dbReference type="RefSeq" id="XP_072841620.1">
    <property type="nucleotide sequence ID" value="XM_072985519.1"/>
</dbReference>
<feature type="compositionally biased region" description="Acidic residues" evidence="3">
    <location>
        <begin position="254"/>
        <end position="264"/>
    </location>
</feature>
<dbReference type="InterPro" id="IPR001611">
    <property type="entry name" value="Leu-rich_rpt"/>
</dbReference>
<keyword evidence="5" id="KW-1185">Reference proteome</keyword>
<reference evidence="6" key="2">
    <citation type="submission" date="2025-08" db="UniProtKB">
        <authorList>
            <consortium name="RefSeq"/>
        </authorList>
    </citation>
    <scope>IDENTIFICATION</scope>
</reference>
<dbReference type="SMART" id="SM00369">
    <property type="entry name" value="LRR_TYP"/>
    <property type="match status" value="5"/>
</dbReference>
<dbReference type="InterPro" id="IPR050216">
    <property type="entry name" value="LRR_domain-containing"/>
</dbReference>
<dbReference type="Proteomes" id="UP001652642">
    <property type="component" value="Chromosome 1"/>
</dbReference>
<accession>A0ABM5F888</accession>
<evidence type="ECO:0000313" key="5">
    <source>
        <dbReference type="Proteomes" id="UP001652642"/>
    </source>
</evidence>
<feature type="domain" description="Disease resistance R13L4/SHOC-2-like LRR" evidence="4">
    <location>
        <begin position="30"/>
        <end position="124"/>
    </location>
</feature>
<evidence type="ECO:0000256" key="1">
    <source>
        <dbReference type="ARBA" id="ARBA00022614"/>
    </source>
</evidence>
<keyword evidence="2" id="KW-0677">Repeat</keyword>
<evidence type="ECO:0000259" key="4">
    <source>
        <dbReference type="Pfam" id="PF23598"/>
    </source>
</evidence>
<keyword evidence="1" id="KW-0433">Leucine-rich repeat</keyword>
<reference evidence="5" key="1">
    <citation type="submission" date="2025-05" db="UniProtKB">
        <authorList>
            <consortium name="RefSeq"/>
        </authorList>
    </citation>
    <scope>NUCLEOTIDE SEQUENCE [LARGE SCALE GENOMIC DNA]</scope>
</reference>
<protein>
    <submittedName>
        <fullName evidence="6">Leucine-rich repeat-containing protein 10B</fullName>
    </submittedName>
</protein>
<feature type="region of interest" description="Disordered" evidence="3">
    <location>
        <begin position="1"/>
        <end position="20"/>
    </location>
</feature>
<dbReference type="PROSITE" id="PS51450">
    <property type="entry name" value="LRR"/>
    <property type="match status" value="1"/>
</dbReference>
<dbReference type="PANTHER" id="PTHR48051">
    <property type="match status" value="1"/>
</dbReference>
<dbReference type="GeneID" id="110078281"/>
<dbReference type="Pfam" id="PF23598">
    <property type="entry name" value="LRR_14"/>
    <property type="match status" value="1"/>
</dbReference>
<dbReference type="SUPFAM" id="SSF52058">
    <property type="entry name" value="L domain-like"/>
    <property type="match status" value="1"/>
</dbReference>
<organism evidence="5 6">
    <name type="scientific">Pogona vitticeps</name>
    <name type="common">central bearded dragon</name>
    <dbReference type="NCBI Taxonomy" id="103695"/>
    <lineage>
        <taxon>Eukaryota</taxon>
        <taxon>Metazoa</taxon>
        <taxon>Chordata</taxon>
        <taxon>Craniata</taxon>
        <taxon>Vertebrata</taxon>
        <taxon>Euteleostomi</taxon>
        <taxon>Lepidosauria</taxon>
        <taxon>Squamata</taxon>
        <taxon>Bifurcata</taxon>
        <taxon>Unidentata</taxon>
        <taxon>Episquamata</taxon>
        <taxon>Toxicofera</taxon>
        <taxon>Iguania</taxon>
        <taxon>Acrodonta</taxon>
        <taxon>Agamidae</taxon>
        <taxon>Amphibolurinae</taxon>
        <taxon>Pogona</taxon>
    </lineage>
</organism>
<proteinExistence type="predicted"/>
<dbReference type="PANTHER" id="PTHR48051:SF51">
    <property type="entry name" value="LEUCINE-RICH REPEAT-CONTAINING PROTEIN 10B"/>
    <property type="match status" value="1"/>
</dbReference>
<dbReference type="SMART" id="SM00364">
    <property type="entry name" value="LRR_BAC"/>
    <property type="match status" value="5"/>
</dbReference>
<dbReference type="Gene3D" id="3.80.10.10">
    <property type="entry name" value="Ribonuclease Inhibitor"/>
    <property type="match status" value="2"/>
</dbReference>
<gene>
    <name evidence="6" type="primary">LRRC10B</name>
</gene>
<evidence type="ECO:0000313" key="6">
    <source>
        <dbReference type="RefSeq" id="XP_072841620.1"/>
    </source>
</evidence>
<feature type="region of interest" description="Disordered" evidence="3">
    <location>
        <begin position="251"/>
        <end position="295"/>
    </location>
</feature>
<dbReference type="InterPro" id="IPR032675">
    <property type="entry name" value="LRR_dom_sf"/>
</dbReference>
<dbReference type="InterPro" id="IPR055414">
    <property type="entry name" value="LRR_R13L4/SHOC2-like"/>
</dbReference>
<name>A0ABM5F888_9SAUR</name>
<sequence>MRMGSGGSSGREDRLSSAAEEQLSGGDQMLELSGCYLKKLPIPVCALSTLQKLYISGTGITELPEEIEGLQELRILALDFNKLEEVPEALCRLPHLTRLYLGSNRLFGLPAEFCQLKTLRCLWIESNYLYHFPQALLQMPGLQSLQMGDNRLKTLPNGLPRMRGLRGLWLYGNRFEEFPKSLLRMTQLHILDLDRNKLTEFPDLSHLRRLRLFSYDHNPVQGPPNVADTVTVVGEGAQEFMEARGERLQALREQEEEEQEENESEVVQANTKNDSSMLDDGEGSFSALECTPEET</sequence>
<dbReference type="InterPro" id="IPR003591">
    <property type="entry name" value="Leu-rich_rpt_typical-subtyp"/>
</dbReference>
<evidence type="ECO:0000256" key="3">
    <source>
        <dbReference type="SAM" id="MobiDB-lite"/>
    </source>
</evidence>